<dbReference type="RefSeq" id="WP_096459567.1">
    <property type="nucleotide sequence ID" value="NZ_AP014936.1"/>
</dbReference>
<sequence>MKFAQVPVGQRFELQGGRYLKTSPVVAVEEASGRSRFIGKYVEVTLPENPDQAKPAPASTAPVDPQAVLAEFEAFHARCLAILDGLQESLDVETLDRARTELEEARRRFVKRIEDGAAE</sequence>
<dbReference type="AlphaFoldDB" id="A0A1B4VD97"/>
<organism evidence="1 2">
    <name type="scientific">Sulfurifustis variabilis</name>
    <dbReference type="NCBI Taxonomy" id="1675686"/>
    <lineage>
        <taxon>Bacteria</taxon>
        <taxon>Pseudomonadati</taxon>
        <taxon>Pseudomonadota</taxon>
        <taxon>Gammaproteobacteria</taxon>
        <taxon>Acidiferrobacterales</taxon>
        <taxon>Acidiferrobacteraceae</taxon>
        <taxon>Sulfurifustis</taxon>
    </lineage>
</organism>
<protein>
    <submittedName>
        <fullName evidence="1">Uncharacterized protein</fullName>
    </submittedName>
</protein>
<accession>A0A1B4VD97</accession>
<evidence type="ECO:0000313" key="2">
    <source>
        <dbReference type="Proteomes" id="UP000218899"/>
    </source>
</evidence>
<evidence type="ECO:0000313" key="1">
    <source>
        <dbReference type="EMBL" id="BAU47557.1"/>
    </source>
</evidence>
<dbReference type="OrthoDB" id="9181667at2"/>
<proteinExistence type="predicted"/>
<dbReference type="KEGG" id="sva:SVA_0978"/>
<name>A0A1B4VD97_9GAMM</name>
<gene>
    <name evidence="1" type="ORF">SVA_0978</name>
</gene>
<dbReference type="Proteomes" id="UP000218899">
    <property type="component" value="Chromosome"/>
</dbReference>
<dbReference type="EMBL" id="AP014936">
    <property type="protein sequence ID" value="BAU47557.1"/>
    <property type="molecule type" value="Genomic_DNA"/>
</dbReference>
<reference evidence="1 2" key="1">
    <citation type="submission" date="2015-08" db="EMBL/GenBank/DDBJ databases">
        <title>Complete genome sequence of Sulfurifustis variabilis.</title>
        <authorList>
            <person name="Miura A."/>
            <person name="Kojima H."/>
            <person name="Fukui M."/>
        </authorList>
    </citation>
    <scope>NUCLEOTIDE SEQUENCE [LARGE SCALE GENOMIC DNA]</scope>
    <source>
        <strain evidence="2">skN76</strain>
    </source>
</reference>
<keyword evidence="2" id="KW-1185">Reference proteome</keyword>